<evidence type="ECO:0000313" key="6">
    <source>
        <dbReference type="EMBL" id="KAL3773161.1"/>
    </source>
</evidence>
<evidence type="ECO:0000256" key="5">
    <source>
        <dbReference type="SAM" id="SignalP"/>
    </source>
</evidence>
<keyword evidence="1" id="KW-0963">Cytoplasm</keyword>
<protein>
    <recommendedName>
        <fullName evidence="8">Ribosomal RNA small subunit methyltransferase G</fullName>
    </recommendedName>
</protein>
<dbReference type="Proteomes" id="UP001530400">
    <property type="component" value="Unassembled WGS sequence"/>
</dbReference>
<proteinExistence type="inferred from homology"/>
<keyword evidence="5" id="KW-0732">Signal</keyword>
<sequence>MRVSTPIMMAFLSHLRSANAFLQTSLRASSTTFAFAAAPSQLAPLQISNHAVQSKRHNSLHKPQSYNPPNTQLQFSSSIDTSTEIDPYSEQAKQNLSAIYSNLDPAASSLINTDVDKAHKSLLKLTEQVLAWNQRLNLVSRKDCTASVIYHRHVLPSVALLPLLCNQLLNTTLDDNKSLNIVDVGTGGGFPGLPLAVLLPQFQFTLVDSIQKKLVAVSEMASELDITNVRVHCGRVEEMMYNTDVGKVNREHYNNYEIVLGRSVTALPRFCAWVSDLLKQKDGRLIYIIGGEVEDIVEERIESDTNIDTLLNRQEGTSDKRALIFTAWNVEEIAEQSGEKYNIVRSGEKTKKQHKKSNSSSSNDGKTGKKLAKGEWNKKRNDVKKDRGYDDFKRYEF</sequence>
<name>A0ABD3NAZ5_9STRA</name>
<dbReference type="GO" id="GO:0006364">
    <property type="term" value="P:rRNA processing"/>
    <property type="evidence" value="ECO:0007669"/>
    <property type="project" value="UniProtKB-KW"/>
</dbReference>
<accession>A0ABD3NAZ5</accession>
<gene>
    <name evidence="6" type="ORF">ACHAWO_013768</name>
</gene>
<dbReference type="Pfam" id="PF02527">
    <property type="entry name" value="GidB"/>
    <property type="match status" value="1"/>
</dbReference>
<dbReference type="PANTHER" id="PTHR31760:SF0">
    <property type="entry name" value="S-ADENOSYL-L-METHIONINE-DEPENDENT METHYLTRANSFERASES SUPERFAMILY PROTEIN"/>
    <property type="match status" value="1"/>
</dbReference>
<dbReference type="InterPro" id="IPR003682">
    <property type="entry name" value="rRNA_ssu_MeTfrase_G"/>
</dbReference>
<dbReference type="Gene3D" id="3.40.50.150">
    <property type="entry name" value="Vaccinia Virus protein VP39"/>
    <property type="match status" value="1"/>
</dbReference>
<feature type="chain" id="PRO_5044862412" description="Ribosomal RNA small subunit methyltransferase G" evidence="5">
    <location>
        <begin position="21"/>
        <end position="397"/>
    </location>
</feature>
<keyword evidence="2" id="KW-0698">rRNA processing</keyword>
<dbReference type="InterPro" id="IPR029063">
    <property type="entry name" value="SAM-dependent_MTases_sf"/>
</dbReference>
<comment type="caution">
    <text evidence="6">The sequence shown here is derived from an EMBL/GenBank/DDBJ whole genome shotgun (WGS) entry which is preliminary data.</text>
</comment>
<keyword evidence="3" id="KW-0808">Transferase</keyword>
<evidence type="ECO:0000256" key="4">
    <source>
        <dbReference type="SAM" id="MobiDB-lite"/>
    </source>
</evidence>
<dbReference type="GO" id="GO:0016740">
    <property type="term" value="F:transferase activity"/>
    <property type="evidence" value="ECO:0007669"/>
    <property type="project" value="UniProtKB-KW"/>
</dbReference>
<dbReference type="HAMAP" id="MF_00074">
    <property type="entry name" value="16SrRNA_methyltr_G"/>
    <property type="match status" value="1"/>
</dbReference>
<feature type="region of interest" description="Disordered" evidence="4">
    <location>
        <begin position="344"/>
        <end position="379"/>
    </location>
</feature>
<reference evidence="6 7" key="1">
    <citation type="submission" date="2024-10" db="EMBL/GenBank/DDBJ databases">
        <title>Updated reference genomes for cyclostephanoid diatoms.</title>
        <authorList>
            <person name="Roberts W.R."/>
            <person name="Alverson A.J."/>
        </authorList>
    </citation>
    <scope>NUCLEOTIDE SEQUENCE [LARGE SCALE GENOMIC DNA]</scope>
    <source>
        <strain evidence="6 7">AJA010-31</strain>
    </source>
</reference>
<evidence type="ECO:0000313" key="7">
    <source>
        <dbReference type="Proteomes" id="UP001530400"/>
    </source>
</evidence>
<evidence type="ECO:0000256" key="3">
    <source>
        <dbReference type="ARBA" id="ARBA00022679"/>
    </source>
</evidence>
<feature type="signal peptide" evidence="5">
    <location>
        <begin position="1"/>
        <end position="20"/>
    </location>
</feature>
<dbReference type="SUPFAM" id="SSF53335">
    <property type="entry name" value="S-adenosyl-L-methionine-dependent methyltransferases"/>
    <property type="match status" value="1"/>
</dbReference>
<evidence type="ECO:0008006" key="8">
    <source>
        <dbReference type="Google" id="ProtNLM"/>
    </source>
</evidence>
<dbReference type="PANTHER" id="PTHR31760">
    <property type="entry name" value="S-ADENOSYL-L-METHIONINE-DEPENDENT METHYLTRANSFERASES SUPERFAMILY PROTEIN"/>
    <property type="match status" value="1"/>
</dbReference>
<feature type="region of interest" description="Disordered" evidence="4">
    <location>
        <begin position="51"/>
        <end position="71"/>
    </location>
</feature>
<evidence type="ECO:0000256" key="1">
    <source>
        <dbReference type="ARBA" id="ARBA00022490"/>
    </source>
</evidence>
<keyword evidence="7" id="KW-1185">Reference proteome</keyword>
<dbReference type="EMBL" id="JALLPJ020001245">
    <property type="protein sequence ID" value="KAL3773161.1"/>
    <property type="molecule type" value="Genomic_DNA"/>
</dbReference>
<evidence type="ECO:0000256" key="2">
    <source>
        <dbReference type="ARBA" id="ARBA00022552"/>
    </source>
</evidence>
<feature type="compositionally biased region" description="Polar residues" evidence="4">
    <location>
        <begin position="61"/>
        <end position="71"/>
    </location>
</feature>
<organism evidence="6 7">
    <name type="scientific">Cyclotella atomus</name>
    <dbReference type="NCBI Taxonomy" id="382360"/>
    <lineage>
        <taxon>Eukaryota</taxon>
        <taxon>Sar</taxon>
        <taxon>Stramenopiles</taxon>
        <taxon>Ochrophyta</taxon>
        <taxon>Bacillariophyta</taxon>
        <taxon>Coscinodiscophyceae</taxon>
        <taxon>Thalassiosirophycidae</taxon>
        <taxon>Stephanodiscales</taxon>
        <taxon>Stephanodiscaceae</taxon>
        <taxon>Cyclotella</taxon>
    </lineage>
</organism>
<dbReference type="AlphaFoldDB" id="A0ABD3NAZ5"/>